<keyword evidence="3 8" id="KW-0436">Ligase</keyword>
<dbReference type="RefSeq" id="WP_214187865.1">
    <property type="nucleotide sequence ID" value="NZ_BSDS01000001.1"/>
</dbReference>
<dbReference type="EC" id="6.3.2.6" evidence="8"/>
<dbReference type="InterPro" id="IPR028923">
    <property type="entry name" value="SAICAR_synt/ADE2_N"/>
</dbReference>
<evidence type="ECO:0000256" key="2">
    <source>
        <dbReference type="ARBA" id="ARBA00010190"/>
    </source>
</evidence>
<evidence type="ECO:0000313" key="11">
    <source>
        <dbReference type="Proteomes" id="UP001144352"/>
    </source>
</evidence>
<comment type="caution">
    <text evidence="10">The sequence shown here is derived from an EMBL/GenBank/DDBJ whole genome shotgun (WGS) entry which is preliminary data.</text>
</comment>
<feature type="domain" description="SAICAR synthetase/ADE2 N-terminal" evidence="9">
    <location>
        <begin position="16"/>
        <end position="268"/>
    </location>
</feature>
<reference evidence="10" key="1">
    <citation type="submission" date="2022-12" db="EMBL/GenBank/DDBJ databases">
        <title>Reference genome sequencing for broad-spectrum identification of bacterial and archaeal isolates by mass spectrometry.</title>
        <authorList>
            <person name="Sekiguchi Y."/>
            <person name="Tourlousse D.M."/>
        </authorList>
    </citation>
    <scope>NUCLEOTIDE SEQUENCE</scope>
    <source>
        <strain evidence="10">H2</strain>
    </source>
</reference>
<dbReference type="Proteomes" id="UP001144352">
    <property type="component" value="Unassembled WGS sequence"/>
</dbReference>
<comment type="pathway">
    <text evidence="1 8">Purine metabolism; IMP biosynthesis via de novo pathway; 5-amino-1-(5-phospho-D-ribosyl)imidazole-4-carboxamide from 5-amino-1-(5-phospho-D-ribosyl)imidazole-4-carboxylate: step 1/2.</text>
</comment>
<dbReference type="NCBIfam" id="NF010568">
    <property type="entry name" value="PRK13961.1"/>
    <property type="match status" value="1"/>
</dbReference>
<accession>A0A9W6FYI1</accession>
<dbReference type="GO" id="GO:0005737">
    <property type="term" value="C:cytoplasm"/>
    <property type="evidence" value="ECO:0007669"/>
    <property type="project" value="TreeGrafter"/>
</dbReference>
<dbReference type="GO" id="GO:0006189">
    <property type="term" value="P:'de novo' IMP biosynthetic process"/>
    <property type="evidence" value="ECO:0007669"/>
    <property type="project" value="UniProtKB-UniRule"/>
</dbReference>
<evidence type="ECO:0000256" key="1">
    <source>
        <dbReference type="ARBA" id="ARBA00004672"/>
    </source>
</evidence>
<protein>
    <recommendedName>
        <fullName evidence="8">Phosphoribosylaminoimidazole-succinocarboxamide synthase</fullName>
        <ecNumber evidence="8">6.3.2.6</ecNumber>
    </recommendedName>
    <alternativeName>
        <fullName evidence="8">SAICAR synthetase</fullName>
    </alternativeName>
</protein>
<gene>
    <name evidence="8 10" type="primary">purC</name>
    <name evidence="10" type="ORF">GHYDROH2_06190</name>
</gene>
<keyword evidence="4 8" id="KW-0547">Nucleotide-binding</keyword>
<evidence type="ECO:0000256" key="8">
    <source>
        <dbReference type="HAMAP-Rule" id="MF_00137"/>
    </source>
</evidence>
<dbReference type="GO" id="GO:0005524">
    <property type="term" value="F:ATP binding"/>
    <property type="evidence" value="ECO:0007669"/>
    <property type="project" value="UniProtKB-KW"/>
</dbReference>
<proteinExistence type="inferred from homology"/>
<dbReference type="AlphaFoldDB" id="A0A9W6FYI1"/>
<evidence type="ECO:0000313" key="10">
    <source>
        <dbReference type="EMBL" id="GLI37118.1"/>
    </source>
</evidence>
<dbReference type="FunFam" id="3.30.200.20:FF:000392">
    <property type="entry name" value="Phosphoribosylaminoimidazole-succinocarboxamide synthase"/>
    <property type="match status" value="1"/>
</dbReference>
<evidence type="ECO:0000256" key="5">
    <source>
        <dbReference type="ARBA" id="ARBA00022755"/>
    </source>
</evidence>
<evidence type="ECO:0000256" key="3">
    <source>
        <dbReference type="ARBA" id="ARBA00022598"/>
    </source>
</evidence>
<dbReference type="Gene3D" id="3.30.200.20">
    <property type="entry name" value="Phosphorylase Kinase, domain 1"/>
    <property type="match status" value="1"/>
</dbReference>
<dbReference type="SUPFAM" id="SSF56104">
    <property type="entry name" value="SAICAR synthase-like"/>
    <property type="match status" value="1"/>
</dbReference>
<evidence type="ECO:0000256" key="6">
    <source>
        <dbReference type="ARBA" id="ARBA00022840"/>
    </source>
</evidence>
<evidence type="ECO:0000256" key="7">
    <source>
        <dbReference type="ARBA" id="ARBA00048475"/>
    </source>
</evidence>
<dbReference type="GO" id="GO:0004639">
    <property type="term" value="F:phosphoribosylaminoimidazolesuccinocarboxamide synthase activity"/>
    <property type="evidence" value="ECO:0007669"/>
    <property type="project" value="UniProtKB-UniRule"/>
</dbReference>
<comment type="similarity">
    <text evidence="2 8">Belongs to the SAICAR synthetase family.</text>
</comment>
<dbReference type="Gene3D" id="3.30.470.20">
    <property type="entry name" value="ATP-grasp fold, B domain"/>
    <property type="match status" value="1"/>
</dbReference>
<organism evidence="10 11">
    <name type="scientific">Geobacter hydrogenophilus</name>
    <dbReference type="NCBI Taxonomy" id="40983"/>
    <lineage>
        <taxon>Bacteria</taxon>
        <taxon>Pseudomonadati</taxon>
        <taxon>Thermodesulfobacteriota</taxon>
        <taxon>Desulfuromonadia</taxon>
        <taxon>Geobacterales</taxon>
        <taxon>Geobacteraceae</taxon>
        <taxon>Geobacter</taxon>
    </lineage>
</organism>
<keyword evidence="5 8" id="KW-0658">Purine biosynthesis</keyword>
<evidence type="ECO:0000256" key="4">
    <source>
        <dbReference type="ARBA" id="ARBA00022741"/>
    </source>
</evidence>
<dbReference type="CDD" id="cd01414">
    <property type="entry name" value="SAICAR_synt_Sc"/>
    <property type="match status" value="1"/>
</dbReference>
<dbReference type="PANTHER" id="PTHR43700">
    <property type="entry name" value="PHOSPHORIBOSYLAMINOIMIDAZOLE-SUCCINOCARBOXAMIDE SYNTHASE"/>
    <property type="match status" value="1"/>
</dbReference>
<evidence type="ECO:0000259" key="9">
    <source>
        <dbReference type="Pfam" id="PF01259"/>
    </source>
</evidence>
<dbReference type="HAMAP" id="MF_00137">
    <property type="entry name" value="SAICAR_synth"/>
    <property type="match status" value="1"/>
</dbReference>
<dbReference type="NCBIfam" id="TIGR00081">
    <property type="entry name" value="purC"/>
    <property type="match status" value="1"/>
</dbReference>
<keyword evidence="6 8" id="KW-0067">ATP-binding</keyword>
<dbReference type="InterPro" id="IPR001636">
    <property type="entry name" value="SAICAR_synth"/>
</dbReference>
<dbReference type="FunFam" id="3.30.470.20:FF:000015">
    <property type="entry name" value="Phosphoribosylaminoimidazole-succinocarboxamide synthase"/>
    <property type="match status" value="1"/>
</dbReference>
<keyword evidence="11" id="KW-1185">Reference proteome</keyword>
<sequence length="296" mass="33065">MANLVLKTDFPDLKLVARGKVRDIYDLGEALLIVTTDRISAFDVIMNEGIPDKGYVLTQISAFWFRQMEDIIPNHIISTEVKDFPAECQKYAADLEGRSMLVKKAKPLPAECIVRGYISGSGWKDYKATGSICGIKLPAGLVESDKLEEPIFTPSTKAELGTHDENISFDKMVELVGKEQAEKVRDVTIAIYKRARDIADAKGIIIADTKFEYGIYNGELIIIDECMTPDSSRFWPKDSYKPGGAQPSFDKQFLRDYLETLDWNKTAPAPPLPAEIVKKTGEKYMEALVRLTGKGK</sequence>
<name>A0A9W6FYI1_9BACT</name>
<dbReference type="Pfam" id="PF01259">
    <property type="entry name" value="SAICAR_synt"/>
    <property type="match status" value="1"/>
</dbReference>
<dbReference type="PANTHER" id="PTHR43700:SF1">
    <property type="entry name" value="PHOSPHORIBOSYLAMINOIMIDAZOLE-SUCCINOCARBOXAMIDE SYNTHASE"/>
    <property type="match status" value="1"/>
</dbReference>
<comment type="catalytic activity">
    <reaction evidence="7 8">
        <text>5-amino-1-(5-phospho-D-ribosyl)imidazole-4-carboxylate + L-aspartate + ATP = (2S)-2-[5-amino-1-(5-phospho-beta-D-ribosyl)imidazole-4-carboxamido]succinate + ADP + phosphate + 2 H(+)</text>
        <dbReference type="Rhea" id="RHEA:22628"/>
        <dbReference type="ChEBI" id="CHEBI:15378"/>
        <dbReference type="ChEBI" id="CHEBI:29991"/>
        <dbReference type="ChEBI" id="CHEBI:30616"/>
        <dbReference type="ChEBI" id="CHEBI:43474"/>
        <dbReference type="ChEBI" id="CHEBI:58443"/>
        <dbReference type="ChEBI" id="CHEBI:77657"/>
        <dbReference type="ChEBI" id="CHEBI:456216"/>
        <dbReference type="EC" id="6.3.2.6"/>
    </reaction>
</comment>
<dbReference type="EMBL" id="BSDS01000001">
    <property type="protein sequence ID" value="GLI37118.1"/>
    <property type="molecule type" value="Genomic_DNA"/>
</dbReference>